<evidence type="ECO:0000313" key="2">
    <source>
        <dbReference type="Proteomes" id="UP000015105"/>
    </source>
</evidence>
<dbReference type="EnsemblPlants" id="AET2Gv21179600.8">
    <property type="protein sequence ID" value="AET2Gv21179600.8"/>
    <property type="gene ID" value="AET2Gv21179600"/>
</dbReference>
<keyword evidence="2" id="KW-1185">Reference proteome</keyword>
<reference evidence="1" key="4">
    <citation type="submission" date="2019-03" db="UniProtKB">
        <authorList>
            <consortium name="EnsemblPlants"/>
        </authorList>
    </citation>
    <scope>IDENTIFICATION</scope>
</reference>
<evidence type="ECO:0000313" key="1">
    <source>
        <dbReference type="EnsemblPlants" id="AET2Gv21179600.8"/>
    </source>
</evidence>
<name>A0A453DBM6_AEGTS</name>
<reference evidence="1" key="5">
    <citation type="journal article" date="2021" name="G3 (Bethesda)">
        <title>Aegilops tauschii genome assembly Aet v5.0 features greater sequence contiguity and improved annotation.</title>
        <authorList>
            <person name="Wang L."/>
            <person name="Zhu T."/>
            <person name="Rodriguez J.C."/>
            <person name="Deal K.R."/>
            <person name="Dubcovsky J."/>
            <person name="McGuire P.E."/>
            <person name="Lux T."/>
            <person name="Spannagl M."/>
            <person name="Mayer K.F.X."/>
            <person name="Baldrich P."/>
            <person name="Meyers B.C."/>
            <person name="Huo N."/>
            <person name="Gu Y.Q."/>
            <person name="Zhou H."/>
            <person name="Devos K.M."/>
            <person name="Bennetzen J.L."/>
            <person name="Unver T."/>
            <person name="Budak H."/>
            <person name="Gulick P.J."/>
            <person name="Galiba G."/>
            <person name="Kalapos B."/>
            <person name="Nelson D.R."/>
            <person name="Li P."/>
            <person name="You F.M."/>
            <person name="Luo M.C."/>
            <person name="Dvorak J."/>
        </authorList>
    </citation>
    <scope>NUCLEOTIDE SEQUENCE [LARGE SCALE GENOMIC DNA]</scope>
    <source>
        <strain evidence="1">cv. AL8/78</strain>
    </source>
</reference>
<proteinExistence type="predicted"/>
<dbReference type="AlphaFoldDB" id="A0A453DBM6"/>
<organism evidence="1 2">
    <name type="scientific">Aegilops tauschii subsp. strangulata</name>
    <name type="common">Goatgrass</name>
    <dbReference type="NCBI Taxonomy" id="200361"/>
    <lineage>
        <taxon>Eukaryota</taxon>
        <taxon>Viridiplantae</taxon>
        <taxon>Streptophyta</taxon>
        <taxon>Embryophyta</taxon>
        <taxon>Tracheophyta</taxon>
        <taxon>Spermatophyta</taxon>
        <taxon>Magnoliopsida</taxon>
        <taxon>Liliopsida</taxon>
        <taxon>Poales</taxon>
        <taxon>Poaceae</taxon>
        <taxon>BOP clade</taxon>
        <taxon>Pooideae</taxon>
        <taxon>Triticodae</taxon>
        <taxon>Triticeae</taxon>
        <taxon>Triticinae</taxon>
        <taxon>Aegilops</taxon>
    </lineage>
</organism>
<protein>
    <submittedName>
        <fullName evidence="1">Uncharacterized protein</fullName>
    </submittedName>
</protein>
<accession>A0A453DBM6</accession>
<reference evidence="2" key="2">
    <citation type="journal article" date="2017" name="Nat. Plants">
        <title>The Aegilops tauschii genome reveals multiple impacts of transposons.</title>
        <authorList>
            <person name="Zhao G."/>
            <person name="Zou C."/>
            <person name="Li K."/>
            <person name="Wang K."/>
            <person name="Li T."/>
            <person name="Gao L."/>
            <person name="Zhang X."/>
            <person name="Wang H."/>
            <person name="Yang Z."/>
            <person name="Liu X."/>
            <person name="Jiang W."/>
            <person name="Mao L."/>
            <person name="Kong X."/>
            <person name="Jiao Y."/>
            <person name="Jia J."/>
        </authorList>
    </citation>
    <scope>NUCLEOTIDE SEQUENCE [LARGE SCALE GENOMIC DNA]</scope>
    <source>
        <strain evidence="2">cv. AL8/78</strain>
    </source>
</reference>
<dbReference type="Proteomes" id="UP000015105">
    <property type="component" value="Chromosome 2D"/>
</dbReference>
<sequence>LASPLSPPSSPCPPNKHSPLPCIWLSYPSEIDRSTRKRSGDRQIDEMGDHQLMHAAPAMYNGGGAGAVSHGMWWNSNATAAVPAAACSTE</sequence>
<reference evidence="1" key="3">
    <citation type="journal article" date="2017" name="Nature">
        <title>Genome sequence of the progenitor of the wheat D genome Aegilops tauschii.</title>
        <authorList>
            <person name="Luo M.C."/>
            <person name="Gu Y.Q."/>
            <person name="Puiu D."/>
            <person name="Wang H."/>
            <person name="Twardziok S.O."/>
            <person name="Deal K.R."/>
            <person name="Huo N."/>
            <person name="Zhu T."/>
            <person name="Wang L."/>
            <person name="Wang Y."/>
            <person name="McGuire P.E."/>
            <person name="Liu S."/>
            <person name="Long H."/>
            <person name="Ramasamy R.K."/>
            <person name="Rodriguez J.C."/>
            <person name="Van S.L."/>
            <person name="Yuan L."/>
            <person name="Wang Z."/>
            <person name="Xia Z."/>
            <person name="Xiao L."/>
            <person name="Anderson O.D."/>
            <person name="Ouyang S."/>
            <person name="Liang Y."/>
            <person name="Zimin A.V."/>
            <person name="Pertea G."/>
            <person name="Qi P."/>
            <person name="Bennetzen J.L."/>
            <person name="Dai X."/>
            <person name="Dawson M.W."/>
            <person name="Muller H.G."/>
            <person name="Kugler K."/>
            <person name="Rivarola-Duarte L."/>
            <person name="Spannagl M."/>
            <person name="Mayer K.F.X."/>
            <person name="Lu F.H."/>
            <person name="Bevan M.W."/>
            <person name="Leroy P."/>
            <person name="Li P."/>
            <person name="You F.M."/>
            <person name="Sun Q."/>
            <person name="Liu Z."/>
            <person name="Lyons E."/>
            <person name="Wicker T."/>
            <person name="Salzberg S.L."/>
            <person name="Devos K.M."/>
            <person name="Dvorak J."/>
        </authorList>
    </citation>
    <scope>NUCLEOTIDE SEQUENCE [LARGE SCALE GENOMIC DNA]</scope>
    <source>
        <strain evidence="1">cv. AL8/78</strain>
    </source>
</reference>
<dbReference type="Gramene" id="AET2Gv21179600.8">
    <property type="protein sequence ID" value="AET2Gv21179600.8"/>
    <property type="gene ID" value="AET2Gv21179600"/>
</dbReference>
<reference evidence="2" key="1">
    <citation type="journal article" date="2014" name="Science">
        <title>Ancient hybridizations among the ancestral genomes of bread wheat.</title>
        <authorList>
            <consortium name="International Wheat Genome Sequencing Consortium,"/>
            <person name="Marcussen T."/>
            <person name="Sandve S.R."/>
            <person name="Heier L."/>
            <person name="Spannagl M."/>
            <person name="Pfeifer M."/>
            <person name="Jakobsen K.S."/>
            <person name="Wulff B.B."/>
            <person name="Steuernagel B."/>
            <person name="Mayer K.F."/>
            <person name="Olsen O.A."/>
        </authorList>
    </citation>
    <scope>NUCLEOTIDE SEQUENCE [LARGE SCALE GENOMIC DNA]</scope>
    <source>
        <strain evidence="2">cv. AL8/78</strain>
    </source>
</reference>